<reference evidence="1 2" key="1">
    <citation type="submission" date="2018-05" db="EMBL/GenBank/DDBJ databases">
        <title>Pararhodobacter marina sp. nov., isolated from deep-sea water of the Indian Ocean.</title>
        <authorList>
            <person name="Lai Q.Sr."/>
            <person name="Liu X."/>
            <person name="Shao Z."/>
        </authorList>
    </citation>
    <scope>NUCLEOTIDE SEQUENCE [LARGE SCALE GENOMIC DNA]</scope>
    <source>
        <strain evidence="1 2">CIC4N-9</strain>
    </source>
</reference>
<accession>A0A2U2CAT7</accession>
<dbReference type="Pfam" id="PF05069">
    <property type="entry name" value="Phage_tail_S"/>
    <property type="match status" value="1"/>
</dbReference>
<comment type="caution">
    <text evidence="1">The sequence shown here is derived from an EMBL/GenBank/DDBJ whole genome shotgun (WGS) entry which is preliminary data.</text>
</comment>
<proteinExistence type="predicted"/>
<dbReference type="InterPro" id="IPR006522">
    <property type="entry name" value="Phage_virion_morphogenesis"/>
</dbReference>
<sequence length="178" mass="19653">MIALDFNDTEIQSGLDRLARAVTDMTPVMADIGEAQVVSTRDRFMAGTAPDGTPWAPKSPATIAAYERRRDPVDPRPLFGPSHRLRSEITSYAGTTSVEWGTNVIYAAVMQFGAAQGEFGARMGRTIPGEKRPHSQDYFFPIPWGPIPARPFLGLSDEDRNGILEALEDWLTRAWDGE</sequence>
<evidence type="ECO:0000313" key="1">
    <source>
        <dbReference type="EMBL" id="PWE28979.1"/>
    </source>
</evidence>
<dbReference type="Proteomes" id="UP000244940">
    <property type="component" value="Unassembled WGS sequence"/>
</dbReference>
<dbReference type="RefSeq" id="WP_109533028.1">
    <property type="nucleotide sequence ID" value="NZ_QEYD01000005.1"/>
</dbReference>
<gene>
    <name evidence="1" type="ORF">C4N9_09170</name>
</gene>
<organism evidence="1 2">
    <name type="scientific">Pararhodobacter marinus</name>
    <dbReference type="NCBI Taxonomy" id="2184063"/>
    <lineage>
        <taxon>Bacteria</taxon>
        <taxon>Pseudomonadati</taxon>
        <taxon>Pseudomonadota</taxon>
        <taxon>Alphaproteobacteria</taxon>
        <taxon>Rhodobacterales</taxon>
        <taxon>Paracoccaceae</taxon>
        <taxon>Pararhodobacter</taxon>
    </lineage>
</organism>
<dbReference type="EMBL" id="QEYD01000005">
    <property type="protein sequence ID" value="PWE28979.1"/>
    <property type="molecule type" value="Genomic_DNA"/>
</dbReference>
<name>A0A2U2CAT7_9RHOB</name>
<dbReference type="OrthoDB" id="2081253at2"/>
<dbReference type="GeneID" id="94365058"/>
<protein>
    <submittedName>
        <fullName evidence="1">Phage virion morphogenesis protein</fullName>
    </submittedName>
</protein>
<dbReference type="AlphaFoldDB" id="A0A2U2CAT7"/>
<evidence type="ECO:0000313" key="2">
    <source>
        <dbReference type="Proteomes" id="UP000244940"/>
    </source>
</evidence>
<keyword evidence="2" id="KW-1185">Reference proteome</keyword>